<evidence type="ECO:0000313" key="6">
    <source>
        <dbReference type="EMBL" id="ANU13846.1"/>
    </source>
</evidence>
<dbReference type="AlphaFoldDB" id="A0A1C7DQQ2"/>
<dbReference type="InterPro" id="IPR001732">
    <property type="entry name" value="UDP-Glc/GDP-Man_DH_N"/>
</dbReference>
<dbReference type="InterPro" id="IPR036291">
    <property type="entry name" value="NAD(P)-bd_dom_sf"/>
</dbReference>
<dbReference type="PIRSF" id="PIRSF500136">
    <property type="entry name" value="UDP_ManNAc_DH"/>
    <property type="match status" value="1"/>
</dbReference>
<keyword evidence="3" id="KW-0520">NAD</keyword>
<dbReference type="PANTHER" id="PTHR43491">
    <property type="entry name" value="UDP-N-ACETYL-D-MANNOSAMINE DEHYDROGENASE"/>
    <property type="match status" value="1"/>
</dbReference>
<dbReference type="InterPro" id="IPR014026">
    <property type="entry name" value="UDP-Glc/GDP-Man_DH_dimer"/>
</dbReference>
<dbReference type="GO" id="GO:0051287">
    <property type="term" value="F:NAD binding"/>
    <property type="evidence" value="ECO:0007669"/>
    <property type="project" value="InterPro"/>
</dbReference>
<dbReference type="EMBL" id="CP016537">
    <property type="protein sequence ID" value="ANU13846.1"/>
    <property type="molecule type" value="Genomic_DNA"/>
</dbReference>
<gene>
    <name evidence="6" type="ORF">BBI08_08280</name>
</gene>
<comment type="similarity">
    <text evidence="1 4">Belongs to the UDP-glucose/GDP-mannose dehydrogenase family.</text>
</comment>
<dbReference type="Pfam" id="PF00984">
    <property type="entry name" value="UDPG_MGDP_dh"/>
    <property type="match status" value="1"/>
</dbReference>
<dbReference type="GO" id="GO:0016628">
    <property type="term" value="F:oxidoreductase activity, acting on the CH-CH group of donors, NAD or NADP as acceptor"/>
    <property type="evidence" value="ECO:0007669"/>
    <property type="project" value="InterPro"/>
</dbReference>
<dbReference type="NCBIfam" id="TIGR03026">
    <property type="entry name" value="NDP-sugDHase"/>
    <property type="match status" value="1"/>
</dbReference>
<evidence type="ECO:0000313" key="7">
    <source>
        <dbReference type="Proteomes" id="UP000092687"/>
    </source>
</evidence>
<dbReference type="Pfam" id="PF03720">
    <property type="entry name" value="UDPG_MGDP_dh_C"/>
    <property type="match status" value="1"/>
</dbReference>
<evidence type="ECO:0000256" key="2">
    <source>
        <dbReference type="ARBA" id="ARBA00023002"/>
    </source>
</evidence>
<reference evidence="7" key="1">
    <citation type="submission" date="2016-07" db="EMBL/GenBank/DDBJ databases">
        <authorList>
            <person name="See-Too W.S."/>
        </authorList>
    </citation>
    <scope>NUCLEOTIDE SEQUENCE [LARGE SCALE GENOMIC DNA]</scope>
    <source>
        <strain evidence="7">DSM 24743</strain>
    </source>
</reference>
<dbReference type="KEGG" id="phc:BBI08_08280"/>
<evidence type="ECO:0000256" key="1">
    <source>
        <dbReference type="ARBA" id="ARBA00006601"/>
    </source>
</evidence>
<dbReference type="STRING" id="1215089.BBI08_08280"/>
<dbReference type="SMART" id="SM00984">
    <property type="entry name" value="UDPG_MGDP_dh_C"/>
    <property type="match status" value="1"/>
</dbReference>
<dbReference type="Proteomes" id="UP000092687">
    <property type="component" value="Chromosome"/>
</dbReference>
<sequence length="428" mass="47251">MLDNLKIAVVGLGYVGLPVAVAFNQKYPVTGYDISTARIQALMLGVDHTHEISREELMKATIAFTTDPAELQDAGFIIIAVPSALDKEQLPDLSAIKEASKCVGKHMKKGAVVVYETIVGPGMTEEICIPLLEKYSGYENGKEFFVGYSPARTLPGDKKNNFKTMKKVVASQNEEVTEFLALVYGSIVNGGIYKAPSIRVAETAKLIENIQRDVNVALMNELALICERLEIDTQEVLATAGSKRDFVKTMPNLVGGQGVELASFYLTDKVKMLGHSSEVIMQGRKINERMGQFIAQALMKKMIQENITLTEGRVIILGLSFKEDVPDLRNSKVVDIVNELKLHGIDVQLTDPYASAEDAQSHYEADLLSHQELKPAHAVVLAVPHKAYKDNSWKQFEDLLIGQQGIVFDIKGVLEEAKKPGKIHLWRL</sequence>
<protein>
    <submittedName>
        <fullName evidence="6">GDP-mannose dehydrogenase</fullName>
    </submittedName>
</protein>
<dbReference type="InterPro" id="IPR036220">
    <property type="entry name" value="UDP-Glc/GDP-Man_DH_C_sf"/>
</dbReference>
<dbReference type="InterPro" id="IPR008927">
    <property type="entry name" value="6-PGluconate_DH-like_C_sf"/>
</dbReference>
<dbReference type="Pfam" id="PF03721">
    <property type="entry name" value="UDPG_MGDP_dh_N"/>
    <property type="match status" value="1"/>
</dbReference>
<dbReference type="PIRSF" id="PIRSF000124">
    <property type="entry name" value="UDPglc_GDPman_dh"/>
    <property type="match status" value="1"/>
</dbReference>
<dbReference type="OrthoDB" id="9803238at2"/>
<proteinExistence type="inferred from homology"/>
<feature type="domain" description="UDP-glucose/GDP-mannose dehydrogenase C-terminal" evidence="5">
    <location>
        <begin position="315"/>
        <end position="416"/>
    </location>
</feature>
<keyword evidence="2" id="KW-0560">Oxidoreductase</keyword>
<dbReference type="SUPFAM" id="SSF52413">
    <property type="entry name" value="UDP-glucose/GDP-mannose dehydrogenase C-terminal domain"/>
    <property type="match status" value="1"/>
</dbReference>
<dbReference type="InterPro" id="IPR014027">
    <property type="entry name" value="UDP-Glc/GDP-Man_DH_C"/>
</dbReference>
<accession>A0A1C7DQQ2</accession>
<dbReference type="Gene3D" id="3.40.50.720">
    <property type="entry name" value="NAD(P)-binding Rossmann-like Domain"/>
    <property type="match status" value="2"/>
</dbReference>
<reference evidence="7" key="2">
    <citation type="submission" date="2016-10" db="EMBL/GenBank/DDBJ databases">
        <authorList>
            <person name="See-Too W.S."/>
        </authorList>
    </citation>
    <scope>NUCLEOTIDE SEQUENCE [LARGE SCALE GENOMIC DNA]</scope>
    <source>
        <strain evidence="7">DSM 24743</strain>
    </source>
</reference>
<dbReference type="RefSeq" id="WP_008497113.1">
    <property type="nucleotide sequence ID" value="NZ_CP016537.2"/>
</dbReference>
<dbReference type="GO" id="GO:0016616">
    <property type="term" value="F:oxidoreductase activity, acting on the CH-OH group of donors, NAD or NADP as acceptor"/>
    <property type="evidence" value="ECO:0007669"/>
    <property type="project" value="InterPro"/>
</dbReference>
<dbReference type="GO" id="GO:0000271">
    <property type="term" value="P:polysaccharide biosynthetic process"/>
    <property type="evidence" value="ECO:0007669"/>
    <property type="project" value="InterPro"/>
</dbReference>
<evidence type="ECO:0000256" key="4">
    <source>
        <dbReference type="PIRNR" id="PIRNR000124"/>
    </source>
</evidence>
<organism evidence="6 7">
    <name type="scientific">Planococcus halocryophilus</name>
    <dbReference type="NCBI Taxonomy" id="1215089"/>
    <lineage>
        <taxon>Bacteria</taxon>
        <taxon>Bacillati</taxon>
        <taxon>Bacillota</taxon>
        <taxon>Bacilli</taxon>
        <taxon>Bacillales</taxon>
        <taxon>Caryophanaceae</taxon>
        <taxon>Planococcus</taxon>
    </lineage>
</organism>
<dbReference type="InterPro" id="IPR028359">
    <property type="entry name" value="UDP_ManNAc/GlcNAc_DH"/>
</dbReference>
<evidence type="ECO:0000256" key="3">
    <source>
        <dbReference type="ARBA" id="ARBA00023027"/>
    </source>
</evidence>
<dbReference type="PANTHER" id="PTHR43491:SF2">
    <property type="entry name" value="UDP-N-ACETYL-D-MANNOSAMINE DEHYDROGENASE"/>
    <property type="match status" value="1"/>
</dbReference>
<keyword evidence="7" id="KW-1185">Reference proteome</keyword>
<evidence type="ECO:0000259" key="5">
    <source>
        <dbReference type="SMART" id="SM00984"/>
    </source>
</evidence>
<dbReference type="SUPFAM" id="SSF51735">
    <property type="entry name" value="NAD(P)-binding Rossmann-fold domains"/>
    <property type="match status" value="1"/>
</dbReference>
<dbReference type="SUPFAM" id="SSF48179">
    <property type="entry name" value="6-phosphogluconate dehydrogenase C-terminal domain-like"/>
    <property type="match status" value="1"/>
</dbReference>
<name>A0A1C7DQQ2_9BACL</name>
<dbReference type="InterPro" id="IPR017476">
    <property type="entry name" value="UDP-Glc/GDP-Man"/>
</dbReference>